<accession>A0A9P8TKH3</accession>
<keyword evidence="2" id="KW-1185">Reference proteome</keyword>
<organism evidence="1 2">
    <name type="scientific">Wickerhamomyces pijperi</name>
    <name type="common">Yeast</name>
    <name type="synonym">Pichia pijperi</name>
    <dbReference type="NCBI Taxonomy" id="599730"/>
    <lineage>
        <taxon>Eukaryota</taxon>
        <taxon>Fungi</taxon>
        <taxon>Dikarya</taxon>
        <taxon>Ascomycota</taxon>
        <taxon>Saccharomycotina</taxon>
        <taxon>Saccharomycetes</taxon>
        <taxon>Phaffomycetales</taxon>
        <taxon>Wickerhamomycetaceae</taxon>
        <taxon>Wickerhamomyces</taxon>
    </lineage>
</organism>
<reference evidence="1" key="2">
    <citation type="submission" date="2021-01" db="EMBL/GenBank/DDBJ databases">
        <authorList>
            <person name="Schikora-Tamarit M.A."/>
        </authorList>
    </citation>
    <scope>NUCLEOTIDE SEQUENCE</scope>
    <source>
        <strain evidence="1">CBS2887</strain>
    </source>
</reference>
<dbReference type="Proteomes" id="UP000774326">
    <property type="component" value="Unassembled WGS sequence"/>
</dbReference>
<comment type="caution">
    <text evidence="1">The sequence shown here is derived from an EMBL/GenBank/DDBJ whole genome shotgun (WGS) entry which is preliminary data.</text>
</comment>
<protein>
    <submittedName>
        <fullName evidence="1">Uncharacterized protein</fullName>
    </submittedName>
</protein>
<sequence>MSIETMMQRSSLIVGGGGGGGRTTCGCEVAVFGVAVLLSASSVRILIRADGSFLDFAVCFLTPAPDGDGVPAVDLDLAVLAGTNFNIPAFAPVTEPSFGLIAVKGFNFFNFGAIATFPDNSEPELPEATDPTPSLSTSSALSLNWANSAGSSVGIRYLSAYSCLTIHGAPILEEYFVIQSLMKVLAKVLVNWFLSRNISSSPHIIF</sequence>
<gene>
    <name evidence="1" type="ORF">WICPIJ_006935</name>
</gene>
<name>A0A9P8TKH3_WICPI</name>
<evidence type="ECO:0000313" key="2">
    <source>
        <dbReference type="Proteomes" id="UP000774326"/>
    </source>
</evidence>
<dbReference type="AlphaFoldDB" id="A0A9P8TKH3"/>
<reference evidence="1" key="1">
    <citation type="journal article" date="2021" name="Open Biol.">
        <title>Shared evolutionary footprints suggest mitochondrial oxidative damage underlies multiple complex I losses in fungi.</title>
        <authorList>
            <person name="Schikora-Tamarit M.A."/>
            <person name="Marcet-Houben M."/>
            <person name="Nosek J."/>
            <person name="Gabaldon T."/>
        </authorList>
    </citation>
    <scope>NUCLEOTIDE SEQUENCE</scope>
    <source>
        <strain evidence="1">CBS2887</strain>
    </source>
</reference>
<proteinExistence type="predicted"/>
<evidence type="ECO:0000313" key="1">
    <source>
        <dbReference type="EMBL" id="KAH3682099.1"/>
    </source>
</evidence>
<dbReference type="EMBL" id="JAEUBG010003948">
    <property type="protein sequence ID" value="KAH3682099.1"/>
    <property type="molecule type" value="Genomic_DNA"/>
</dbReference>